<keyword evidence="3" id="KW-1185">Reference proteome</keyword>
<dbReference type="PANTHER" id="PTHR33990">
    <property type="entry name" value="PROTEIN YJDN-RELATED"/>
    <property type="match status" value="1"/>
</dbReference>
<dbReference type="AlphaFoldDB" id="A0A4R7F065"/>
<dbReference type="Pfam" id="PF06983">
    <property type="entry name" value="3-dmu-9_3-mt"/>
    <property type="match status" value="1"/>
</dbReference>
<dbReference type="PANTHER" id="PTHR33990:SF1">
    <property type="entry name" value="PROTEIN YJDN"/>
    <property type="match status" value="1"/>
</dbReference>
<dbReference type="Gene3D" id="3.10.180.10">
    <property type="entry name" value="2,3-Dihydroxybiphenyl 1,2-Dioxygenase, domain 1"/>
    <property type="match status" value="1"/>
</dbReference>
<dbReference type="OrthoDB" id="9795306at2"/>
<comment type="caution">
    <text evidence="2">The sequence shown here is derived from an EMBL/GenBank/DDBJ whole genome shotgun (WGS) entry which is preliminary data.</text>
</comment>
<gene>
    <name evidence="2" type="ORF">C8P70_10943</name>
</gene>
<reference evidence="2 3" key="1">
    <citation type="submission" date="2019-03" db="EMBL/GenBank/DDBJ databases">
        <title>Genomic Encyclopedia of Archaeal and Bacterial Type Strains, Phase II (KMG-II): from individual species to whole genera.</title>
        <authorList>
            <person name="Goeker M."/>
        </authorList>
    </citation>
    <scope>NUCLEOTIDE SEQUENCE [LARGE SCALE GENOMIC DNA]</scope>
    <source>
        <strain evidence="2 3">DSM 28213</strain>
    </source>
</reference>
<proteinExistence type="predicted"/>
<evidence type="ECO:0000313" key="3">
    <source>
        <dbReference type="Proteomes" id="UP000295215"/>
    </source>
</evidence>
<organism evidence="2 3">
    <name type="scientific">Myroides indicus</name>
    <dbReference type="NCBI Taxonomy" id="1323422"/>
    <lineage>
        <taxon>Bacteria</taxon>
        <taxon>Pseudomonadati</taxon>
        <taxon>Bacteroidota</taxon>
        <taxon>Flavobacteriia</taxon>
        <taxon>Flavobacteriales</taxon>
        <taxon>Flavobacteriaceae</taxon>
        <taxon>Myroides</taxon>
    </lineage>
</organism>
<dbReference type="EMBL" id="SOAG01000009">
    <property type="protein sequence ID" value="TDS60186.1"/>
    <property type="molecule type" value="Genomic_DNA"/>
</dbReference>
<protein>
    <submittedName>
        <fullName evidence="2">PhnB protein</fullName>
    </submittedName>
</protein>
<evidence type="ECO:0000313" key="2">
    <source>
        <dbReference type="EMBL" id="TDS60186.1"/>
    </source>
</evidence>
<sequence length="150" mass="17226">MAKVHAYLNFNGNCEEAFNFYQQVFDKPSLGKNRYRDMPPSPDFELPESEKNKILHTAIMINDEVMLMGSDCSDHFGQKAVFGTSTYVMLDAQTADEAKKLYEKLSYKAQKLEMELGETFFAELFSSFIDQFGVAWMIHYEGKNRMNGGK</sequence>
<accession>A0A4R7F065</accession>
<dbReference type="RefSeq" id="WP_133712262.1">
    <property type="nucleotide sequence ID" value="NZ_SOAG01000009.1"/>
</dbReference>
<name>A0A4R7F065_9FLAO</name>
<dbReference type="CDD" id="cd06588">
    <property type="entry name" value="PhnB_like"/>
    <property type="match status" value="1"/>
</dbReference>
<dbReference type="InterPro" id="IPR028973">
    <property type="entry name" value="PhnB-like"/>
</dbReference>
<dbReference type="InterPro" id="IPR029068">
    <property type="entry name" value="Glyas_Bleomycin-R_OHBP_Dase"/>
</dbReference>
<feature type="domain" description="PhnB-like" evidence="1">
    <location>
        <begin position="3"/>
        <end position="138"/>
    </location>
</feature>
<dbReference type="Proteomes" id="UP000295215">
    <property type="component" value="Unassembled WGS sequence"/>
</dbReference>
<dbReference type="SUPFAM" id="SSF54593">
    <property type="entry name" value="Glyoxalase/Bleomycin resistance protein/Dihydroxybiphenyl dioxygenase"/>
    <property type="match status" value="1"/>
</dbReference>
<evidence type="ECO:0000259" key="1">
    <source>
        <dbReference type="Pfam" id="PF06983"/>
    </source>
</evidence>